<dbReference type="EMBL" id="VFOW01000001">
    <property type="protein sequence ID" value="TQL78104.1"/>
    <property type="molecule type" value="Genomic_DNA"/>
</dbReference>
<evidence type="ECO:0000313" key="11">
    <source>
        <dbReference type="Proteomes" id="UP000317043"/>
    </source>
</evidence>
<evidence type="ECO:0000256" key="4">
    <source>
        <dbReference type="ARBA" id="ARBA00022475"/>
    </source>
</evidence>
<keyword evidence="11" id="KW-1185">Reference proteome</keyword>
<feature type="transmembrane region" description="Helical" evidence="9">
    <location>
        <begin position="102"/>
        <end position="122"/>
    </location>
</feature>
<dbReference type="PANTHER" id="PTHR36122:SF2">
    <property type="entry name" value="NICOTINAMIDE RIBOSIDE TRANSPORTER PNUC"/>
    <property type="match status" value="1"/>
</dbReference>
<feature type="transmembrane region" description="Helical" evidence="9">
    <location>
        <begin position="64"/>
        <end position="82"/>
    </location>
</feature>
<reference evidence="10 11" key="1">
    <citation type="submission" date="2019-06" db="EMBL/GenBank/DDBJ databases">
        <title>Sequencing the genomes of 1000 actinobacteria strains.</title>
        <authorList>
            <person name="Klenk H.-P."/>
        </authorList>
    </citation>
    <scope>NUCLEOTIDE SEQUENCE [LARGE SCALE GENOMIC DNA]</scope>
    <source>
        <strain evidence="10 11">DSM 45928</strain>
    </source>
</reference>
<feature type="transmembrane region" description="Helical" evidence="9">
    <location>
        <begin position="134"/>
        <end position="160"/>
    </location>
</feature>
<keyword evidence="5 9" id="KW-0812">Transmembrane</keyword>
<organism evidence="10 11">
    <name type="scientific">Stackebrandtia endophytica</name>
    <dbReference type="NCBI Taxonomy" id="1496996"/>
    <lineage>
        <taxon>Bacteria</taxon>
        <taxon>Bacillati</taxon>
        <taxon>Actinomycetota</taxon>
        <taxon>Actinomycetes</taxon>
        <taxon>Glycomycetales</taxon>
        <taxon>Glycomycetaceae</taxon>
        <taxon>Stackebrandtia</taxon>
    </lineage>
</organism>
<evidence type="ECO:0000256" key="6">
    <source>
        <dbReference type="ARBA" id="ARBA00022989"/>
    </source>
</evidence>
<dbReference type="Pfam" id="PF04973">
    <property type="entry name" value="NMN_transporter"/>
    <property type="match status" value="1"/>
</dbReference>
<accession>A0A543AZU8</accession>
<comment type="subcellular location">
    <subcellularLocation>
        <location evidence="1">Cell membrane</location>
        <topology evidence="1">Multi-pass membrane protein</topology>
    </subcellularLocation>
</comment>
<name>A0A543AZU8_9ACTN</name>
<proteinExistence type="inferred from homology"/>
<dbReference type="InterPro" id="IPR006419">
    <property type="entry name" value="NMN_transpt_PnuC"/>
</dbReference>
<feature type="transmembrane region" description="Helical" evidence="9">
    <location>
        <begin position="172"/>
        <end position="192"/>
    </location>
</feature>
<gene>
    <name evidence="10" type="ORF">FB566_3681</name>
</gene>
<keyword evidence="4" id="KW-1003">Cell membrane</keyword>
<comment type="similarity">
    <text evidence="2">Belongs to the nicotinamide ribonucleoside (NR) uptake permease (TC 4.B.1) family.</text>
</comment>
<feature type="transmembrane region" description="Helical" evidence="9">
    <location>
        <begin position="39"/>
        <end position="57"/>
    </location>
</feature>
<keyword evidence="6 9" id="KW-1133">Transmembrane helix</keyword>
<comment type="caution">
    <text evidence="10">The sequence shown here is derived from an EMBL/GenBank/DDBJ whole genome shotgun (WGS) entry which is preliminary data.</text>
</comment>
<evidence type="ECO:0000256" key="5">
    <source>
        <dbReference type="ARBA" id="ARBA00022692"/>
    </source>
</evidence>
<dbReference type="GO" id="GO:0034257">
    <property type="term" value="F:nicotinamide riboside transmembrane transporter activity"/>
    <property type="evidence" value="ECO:0007669"/>
    <property type="project" value="InterPro"/>
</dbReference>
<dbReference type="Proteomes" id="UP000317043">
    <property type="component" value="Unassembled WGS sequence"/>
</dbReference>
<keyword evidence="7 9" id="KW-0472">Membrane</keyword>
<sequence>MEALLDNGLTVFGQHVSWAELAGQLSAVLVVLLASRRTLWVWPVQILATVLLFIVYTDAGLGGLRDRQVAILLISAYGWWYWHRHRKPVFGVPIRRATRTEWMILIAVMIAGTAVYAVYLDWRGDSWGPIPDAWIFIGTIVAFAAQGRGLVEFWLVWLAVDAVGVPFQLMAGLWFSAVVYIVFAALVIHGFVQWNRTAKRTLAEAAEAARAPAPVPSADLPALTGVISSRRRDAASRCRRSTSSRRSRHRRARPWSGRAVHAESPVVPVPDRSGTASSILAGSRGEA</sequence>
<evidence type="ECO:0000256" key="1">
    <source>
        <dbReference type="ARBA" id="ARBA00004651"/>
    </source>
</evidence>
<dbReference type="InParanoid" id="A0A543AZU8"/>
<dbReference type="GO" id="GO:0005886">
    <property type="term" value="C:plasma membrane"/>
    <property type="evidence" value="ECO:0007669"/>
    <property type="project" value="UniProtKB-SubCell"/>
</dbReference>
<evidence type="ECO:0000256" key="8">
    <source>
        <dbReference type="SAM" id="MobiDB-lite"/>
    </source>
</evidence>
<dbReference type="OrthoDB" id="9791248at2"/>
<feature type="compositionally biased region" description="Basic residues" evidence="8">
    <location>
        <begin position="237"/>
        <end position="253"/>
    </location>
</feature>
<keyword evidence="3" id="KW-0813">Transport</keyword>
<evidence type="ECO:0000256" key="3">
    <source>
        <dbReference type="ARBA" id="ARBA00022448"/>
    </source>
</evidence>
<protein>
    <submittedName>
        <fullName evidence="10">Nicotinamide mononucleotide transporter</fullName>
    </submittedName>
</protein>
<evidence type="ECO:0000313" key="10">
    <source>
        <dbReference type="EMBL" id="TQL78104.1"/>
    </source>
</evidence>
<dbReference type="AlphaFoldDB" id="A0A543AZU8"/>
<feature type="region of interest" description="Disordered" evidence="8">
    <location>
        <begin position="231"/>
        <end position="287"/>
    </location>
</feature>
<evidence type="ECO:0000256" key="7">
    <source>
        <dbReference type="ARBA" id="ARBA00023136"/>
    </source>
</evidence>
<dbReference type="PANTHER" id="PTHR36122">
    <property type="entry name" value="NICOTINAMIDE RIBOSIDE TRANSPORTER PNUC"/>
    <property type="match status" value="1"/>
</dbReference>
<evidence type="ECO:0000256" key="2">
    <source>
        <dbReference type="ARBA" id="ARBA00006669"/>
    </source>
</evidence>
<evidence type="ECO:0000256" key="9">
    <source>
        <dbReference type="SAM" id="Phobius"/>
    </source>
</evidence>